<feature type="transmembrane region" description="Helical" evidence="1">
    <location>
        <begin position="123"/>
        <end position="148"/>
    </location>
</feature>
<organism evidence="2 3">
    <name type="scientific">Paenochrobactrum gallinarii</name>
    <dbReference type="NCBI Taxonomy" id="643673"/>
    <lineage>
        <taxon>Bacteria</taxon>
        <taxon>Pseudomonadati</taxon>
        <taxon>Pseudomonadota</taxon>
        <taxon>Alphaproteobacteria</taxon>
        <taxon>Hyphomicrobiales</taxon>
        <taxon>Brucellaceae</taxon>
        <taxon>Paenochrobactrum</taxon>
    </lineage>
</organism>
<feature type="transmembrane region" description="Helical" evidence="1">
    <location>
        <begin position="88"/>
        <end position="111"/>
    </location>
</feature>
<accession>A0A841M2H1</accession>
<dbReference type="AlphaFoldDB" id="A0A841M2H1"/>
<dbReference type="Gene3D" id="3.10.310.50">
    <property type="match status" value="1"/>
</dbReference>
<evidence type="ECO:0000313" key="2">
    <source>
        <dbReference type="EMBL" id="MBB6261969.1"/>
    </source>
</evidence>
<keyword evidence="1" id="KW-0812">Transmembrane</keyword>
<reference evidence="2 3" key="1">
    <citation type="submission" date="2020-08" db="EMBL/GenBank/DDBJ databases">
        <title>Genomic Encyclopedia of Type Strains, Phase IV (KMG-IV): sequencing the most valuable type-strain genomes for metagenomic binning, comparative biology and taxonomic classification.</title>
        <authorList>
            <person name="Goeker M."/>
        </authorList>
    </citation>
    <scope>NUCLEOTIDE SEQUENCE [LARGE SCALE GENOMIC DNA]</scope>
    <source>
        <strain evidence="2 3">DSM 22336</strain>
    </source>
</reference>
<keyword evidence="3" id="KW-1185">Reference proteome</keyword>
<evidence type="ECO:0000256" key="1">
    <source>
        <dbReference type="SAM" id="Phobius"/>
    </source>
</evidence>
<protein>
    <submittedName>
        <fullName evidence="2">Putative membrane protein</fullName>
    </submittedName>
</protein>
<keyword evidence="1" id="KW-1133">Transmembrane helix</keyword>
<sequence>MAAVQVAAVVLVEASAAAVAVVVFPVVADHRAAAALRAVGDGSVFMSNQTHHQIDNTGHKRISAAIAEAEKGTNGEIYAVLARRSDDYFFAAGFVFTCGILLSAVVMAFLAHYYWFDIALPRFGLAILGAFTCAMLLLWFLPGLRVLLVPRRILYKRAHLNAMQQFLARNVHLTSQRTGILLFVSLAEHYAEVVADAGIHAKVEQEEWNSIVGVLMNHAKHDRLSDGFVEAIALSGQLLKKHFPDDGNSENELEDKLVEL</sequence>
<comment type="caution">
    <text evidence="2">The sequence shown here is derived from an EMBL/GenBank/DDBJ whole genome shotgun (WGS) entry which is preliminary data.</text>
</comment>
<gene>
    <name evidence="2" type="ORF">FHS77_002536</name>
</gene>
<feature type="transmembrane region" description="Helical" evidence="1">
    <location>
        <begin position="6"/>
        <end position="27"/>
    </location>
</feature>
<evidence type="ECO:0000313" key="3">
    <source>
        <dbReference type="Proteomes" id="UP000555393"/>
    </source>
</evidence>
<proteinExistence type="predicted"/>
<name>A0A841M2H1_9HYPH</name>
<keyword evidence="1" id="KW-0472">Membrane</keyword>
<dbReference type="EMBL" id="JACIIU010000014">
    <property type="protein sequence ID" value="MBB6261969.1"/>
    <property type="molecule type" value="Genomic_DNA"/>
</dbReference>
<dbReference type="Proteomes" id="UP000555393">
    <property type="component" value="Unassembled WGS sequence"/>
</dbReference>